<evidence type="ECO:0000259" key="7">
    <source>
        <dbReference type="PROSITE" id="PS50103"/>
    </source>
</evidence>
<dbReference type="InterPro" id="IPR036855">
    <property type="entry name" value="Znf_CCCH_sf"/>
</dbReference>
<organism evidence="8 9">
    <name type="scientific">Symbiodinium necroappetens</name>
    <dbReference type="NCBI Taxonomy" id="1628268"/>
    <lineage>
        <taxon>Eukaryota</taxon>
        <taxon>Sar</taxon>
        <taxon>Alveolata</taxon>
        <taxon>Dinophyceae</taxon>
        <taxon>Suessiales</taxon>
        <taxon>Symbiodiniaceae</taxon>
        <taxon>Symbiodinium</taxon>
    </lineage>
</organism>
<dbReference type="InterPro" id="IPR045877">
    <property type="entry name" value="ZFP36-like"/>
</dbReference>
<dbReference type="Pfam" id="PF00642">
    <property type="entry name" value="zf-CCCH"/>
    <property type="match status" value="2"/>
</dbReference>
<sequence length="325" mass="35633">MESRHKATKGAEAADGNSVRGTRYEDQFFKTKLCMFWEKGACTRGSNCKYAHGDKELNEMPNLTKTSLCKDLLTTGTCTRSDCLFAHSVEELRATNKFYKTSMCSFHRVGQCKLGAACRHAHDPSELTEVARVKALTLDDAEVGGMGPCGRTAARRGPRKSRAEKSAKKILVSTAEEEDDEFPETPTWERMTTSPPTLGWLPTAAFQPVSPEGFNAPSVSSNSTATGGAATASQHSDDQDDELDDVGDMWARMKTVPAPAVAAGTPMDRPSVRFTILDINGARELELARRICNRHGMVNLERSSLIQNRFLLPEIGGEMPFPIIR</sequence>
<evidence type="ECO:0000256" key="5">
    <source>
        <dbReference type="PROSITE-ProRule" id="PRU00723"/>
    </source>
</evidence>
<dbReference type="SUPFAM" id="SSF90229">
    <property type="entry name" value="CCCH zinc finger"/>
    <property type="match status" value="3"/>
</dbReference>
<dbReference type="SMART" id="SM00356">
    <property type="entry name" value="ZnF_C3H1"/>
    <property type="match status" value="3"/>
</dbReference>
<keyword evidence="2" id="KW-0677">Repeat</keyword>
<dbReference type="GO" id="GO:0008270">
    <property type="term" value="F:zinc ion binding"/>
    <property type="evidence" value="ECO:0007669"/>
    <property type="project" value="UniProtKB-KW"/>
</dbReference>
<reference evidence="8" key="1">
    <citation type="submission" date="2021-02" db="EMBL/GenBank/DDBJ databases">
        <authorList>
            <person name="Dougan E. K."/>
            <person name="Rhodes N."/>
            <person name="Thang M."/>
            <person name="Chan C."/>
        </authorList>
    </citation>
    <scope>NUCLEOTIDE SEQUENCE</scope>
</reference>
<dbReference type="PANTHER" id="PTHR12547">
    <property type="entry name" value="CCCH ZINC FINGER/TIS11-RELATED"/>
    <property type="match status" value="1"/>
</dbReference>
<evidence type="ECO:0000256" key="3">
    <source>
        <dbReference type="ARBA" id="ARBA00022771"/>
    </source>
</evidence>
<feature type="zinc finger region" description="C3H1-type" evidence="5">
    <location>
        <begin position="98"/>
        <end position="125"/>
    </location>
</feature>
<feature type="domain" description="C3H1-type" evidence="7">
    <location>
        <begin position="98"/>
        <end position="125"/>
    </location>
</feature>
<accession>A0A812MV26</accession>
<dbReference type="Proteomes" id="UP000601435">
    <property type="component" value="Unassembled WGS sequence"/>
</dbReference>
<protein>
    <recommendedName>
        <fullName evidence="7">C3H1-type domain-containing protein</fullName>
    </recommendedName>
</protein>
<dbReference type="EMBL" id="CAJNJA010010919">
    <property type="protein sequence ID" value="CAE7264207.1"/>
    <property type="molecule type" value="Genomic_DNA"/>
</dbReference>
<evidence type="ECO:0000256" key="1">
    <source>
        <dbReference type="ARBA" id="ARBA00022723"/>
    </source>
</evidence>
<name>A0A812MV26_9DINO</name>
<dbReference type="Gene3D" id="4.10.1000.10">
    <property type="entry name" value="Zinc finger, CCCH-type"/>
    <property type="match status" value="3"/>
</dbReference>
<evidence type="ECO:0000313" key="9">
    <source>
        <dbReference type="Proteomes" id="UP000601435"/>
    </source>
</evidence>
<keyword evidence="4 5" id="KW-0862">Zinc</keyword>
<feature type="zinc finger region" description="C3H1-type" evidence="5">
    <location>
        <begin position="28"/>
        <end position="55"/>
    </location>
</feature>
<feature type="zinc finger region" description="C3H1-type" evidence="5">
    <location>
        <begin position="63"/>
        <end position="90"/>
    </location>
</feature>
<dbReference type="InterPro" id="IPR000571">
    <property type="entry name" value="Znf_CCCH"/>
</dbReference>
<dbReference type="PROSITE" id="PS50103">
    <property type="entry name" value="ZF_C3H1"/>
    <property type="match status" value="3"/>
</dbReference>
<feature type="region of interest" description="Disordered" evidence="6">
    <location>
        <begin position="147"/>
        <end position="196"/>
    </location>
</feature>
<feature type="compositionally biased region" description="Low complexity" evidence="6">
    <location>
        <begin position="220"/>
        <end position="233"/>
    </location>
</feature>
<evidence type="ECO:0000256" key="2">
    <source>
        <dbReference type="ARBA" id="ARBA00022737"/>
    </source>
</evidence>
<dbReference type="GO" id="GO:0003729">
    <property type="term" value="F:mRNA binding"/>
    <property type="evidence" value="ECO:0007669"/>
    <property type="project" value="InterPro"/>
</dbReference>
<feature type="domain" description="C3H1-type" evidence="7">
    <location>
        <begin position="28"/>
        <end position="55"/>
    </location>
</feature>
<keyword evidence="3 5" id="KW-0863">Zinc-finger</keyword>
<dbReference type="AlphaFoldDB" id="A0A812MV26"/>
<gene>
    <name evidence="8" type="ORF">SNEC2469_LOCUS6141</name>
</gene>
<evidence type="ECO:0000256" key="6">
    <source>
        <dbReference type="SAM" id="MobiDB-lite"/>
    </source>
</evidence>
<dbReference type="PANTHER" id="PTHR12547:SF18">
    <property type="entry name" value="PROTEIN TIS11"/>
    <property type="match status" value="1"/>
</dbReference>
<comment type="caution">
    <text evidence="8">The sequence shown here is derived from an EMBL/GenBank/DDBJ whole genome shotgun (WGS) entry which is preliminary data.</text>
</comment>
<feature type="domain" description="C3H1-type" evidence="7">
    <location>
        <begin position="63"/>
        <end position="90"/>
    </location>
</feature>
<dbReference type="OrthoDB" id="415459at2759"/>
<keyword evidence="1 5" id="KW-0479">Metal-binding</keyword>
<evidence type="ECO:0000313" key="8">
    <source>
        <dbReference type="EMBL" id="CAE7264207.1"/>
    </source>
</evidence>
<proteinExistence type="predicted"/>
<evidence type="ECO:0000256" key="4">
    <source>
        <dbReference type="ARBA" id="ARBA00022833"/>
    </source>
</evidence>
<keyword evidence="9" id="KW-1185">Reference proteome</keyword>
<feature type="region of interest" description="Disordered" evidence="6">
    <location>
        <begin position="209"/>
        <end position="243"/>
    </location>
</feature>